<dbReference type="EMBL" id="CP022572">
    <property type="protein sequence ID" value="AZU62572.1"/>
    <property type="molecule type" value="Genomic_DNA"/>
</dbReference>
<reference evidence="1 2" key="1">
    <citation type="submission" date="2017-07" db="EMBL/GenBank/DDBJ databases">
        <title>The complete genome sequence of Bacillus mesonae strain H20-5, an efficient strain improving plant abiotic stress resistance.</title>
        <authorList>
            <person name="Kim S.Y."/>
            <person name="Song H."/>
            <person name="Sang M.K."/>
            <person name="Weon H.-Y."/>
            <person name="Song J."/>
        </authorList>
    </citation>
    <scope>NUCLEOTIDE SEQUENCE [LARGE SCALE GENOMIC DNA]</scope>
    <source>
        <strain evidence="1 2">H20-5</strain>
    </source>
</reference>
<proteinExistence type="predicted"/>
<dbReference type="KEGG" id="nmk:CHR53_15575"/>
<evidence type="ECO:0000313" key="2">
    <source>
        <dbReference type="Proteomes" id="UP000282892"/>
    </source>
</evidence>
<protein>
    <submittedName>
        <fullName evidence="1">Uncharacterized protein</fullName>
    </submittedName>
</protein>
<evidence type="ECO:0000313" key="1">
    <source>
        <dbReference type="EMBL" id="AZU62572.1"/>
    </source>
</evidence>
<name>A0A3T0HZV8_9BACI</name>
<sequence length="305" mass="35809">MVDYEVHNITGLESGFEYIKLPKHFSEDALRRYAERQKQKAVTIAKNWSKEKQVEWILRNYLSLKMTLASTMLLNSAVFSNENNLQIVVPYLYYYSLLNTSRALLFSNPFIEWKQGGLISSTHQNTINQVHNELRVLSDDVADSIKKLLLSTKGYRELYSYRFPANGLERYSSNGESVIKEEVAINNARMLTEIAQFNSEIMQVMGDRHILETFELTDKDLEEGYKYKGYLVDENERPVDLRDGEDWYRLTYFVRKKFYTPTNLLWIAREGLIEDFIGAWTHDRFEDDESTFDPDRDNNILLSPL</sequence>
<accession>A0A3T0HZV8</accession>
<dbReference type="AlphaFoldDB" id="A0A3T0HZV8"/>
<dbReference type="Proteomes" id="UP000282892">
    <property type="component" value="Chromosome"/>
</dbReference>
<dbReference type="RefSeq" id="WP_127487322.1">
    <property type="nucleotide sequence ID" value="NZ_CP022572.1"/>
</dbReference>
<organism evidence="1 2">
    <name type="scientific">Neobacillus mesonae</name>
    <dbReference type="NCBI Taxonomy" id="1193713"/>
    <lineage>
        <taxon>Bacteria</taxon>
        <taxon>Bacillati</taxon>
        <taxon>Bacillota</taxon>
        <taxon>Bacilli</taxon>
        <taxon>Bacillales</taxon>
        <taxon>Bacillaceae</taxon>
        <taxon>Neobacillus</taxon>
    </lineage>
</organism>
<gene>
    <name evidence="1" type="ORF">CHR53_15575</name>
</gene>
<dbReference type="OrthoDB" id="9178896at2"/>
<keyword evidence="2" id="KW-1185">Reference proteome</keyword>